<dbReference type="InterPro" id="IPR006527">
    <property type="entry name" value="F-box-assoc_dom_typ1"/>
</dbReference>
<evidence type="ECO:0000313" key="3">
    <source>
        <dbReference type="EMBL" id="KAF9615327.1"/>
    </source>
</evidence>
<evidence type="ECO:0000259" key="2">
    <source>
        <dbReference type="PROSITE" id="PS50181"/>
    </source>
</evidence>
<dbReference type="InterPro" id="IPR036047">
    <property type="entry name" value="F-box-like_dom_sf"/>
</dbReference>
<dbReference type="PANTHER" id="PTHR31672">
    <property type="entry name" value="BNACNNG10540D PROTEIN"/>
    <property type="match status" value="1"/>
</dbReference>
<organism evidence="3 4">
    <name type="scientific">Coptis chinensis</name>
    <dbReference type="NCBI Taxonomy" id="261450"/>
    <lineage>
        <taxon>Eukaryota</taxon>
        <taxon>Viridiplantae</taxon>
        <taxon>Streptophyta</taxon>
        <taxon>Embryophyta</taxon>
        <taxon>Tracheophyta</taxon>
        <taxon>Spermatophyta</taxon>
        <taxon>Magnoliopsida</taxon>
        <taxon>Ranunculales</taxon>
        <taxon>Ranunculaceae</taxon>
        <taxon>Coptidoideae</taxon>
        <taxon>Coptis</taxon>
    </lineage>
</organism>
<sequence length="468" mass="54361">MKRNHDELEEDDDEEEEEEVDGEGEEQEDGEGEEEGEEIDDDNEFSEDDEYDDDETCSQEDDGNGHTLRIRYDESIMNMYEDFYYEEEETESKEGELDLQEFEMSGIMSKLPIEIFFDILSRVDIGNLSECRWVSKAWYNTIKHPRFVKMQHEKVIRNNSSFILYFDTWDKEFYLGSFEEVKEYESGCVDIFKVKLPRPLRQIHSCNGLVFSCRPPYFVCNPITGEHRVVPKSPMGDRVSILTGFGYDIISQVYKVIRILQDPEWADSSETQVEVYNFRLGKWRCIHNVPYCFNLKNANVFVNCALHWIGVSREDRASDVIISFKLDSEEFQQLPLPPSLCSGTENFCLYLSALGGCLSLVHIVSNEHIEIWVMKEYGLQSSWVKEYTIGNVMDNYDFEITGPYKPIELLKDGVILHSSGHVLGYNGPDNIFTHFYTVKSEYLNSVLRPLLHMGSLVSPRSVGKLRKR</sequence>
<dbReference type="AlphaFoldDB" id="A0A835IF98"/>
<name>A0A835IF98_9MAGN</name>
<feature type="compositionally biased region" description="Acidic residues" evidence="1">
    <location>
        <begin position="7"/>
        <end position="62"/>
    </location>
</feature>
<dbReference type="Pfam" id="PF07734">
    <property type="entry name" value="FBA_1"/>
    <property type="match status" value="1"/>
</dbReference>
<gene>
    <name evidence="3" type="ORF">IFM89_022978</name>
</gene>
<dbReference type="PROSITE" id="PS50181">
    <property type="entry name" value="FBOX"/>
    <property type="match status" value="1"/>
</dbReference>
<dbReference type="InterPro" id="IPR050796">
    <property type="entry name" value="SCF_F-box_component"/>
</dbReference>
<evidence type="ECO:0000256" key="1">
    <source>
        <dbReference type="SAM" id="MobiDB-lite"/>
    </source>
</evidence>
<comment type="caution">
    <text evidence="3">The sequence shown here is derived from an EMBL/GenBank/DDBJ whole genome shotgun (WGS) entry which is preliminary data.</text>
</comment>
<dbReference type="InterPro" id="IPR001810">
    <property type="entry name" value="F-box_dom"/>
</dbReference>
<dbReference type="SUPFAM" id="SSF81383">
    <property type="entry name" value="F-box domain"/>
    <property type="match status" value="1"/>
</dbReference>
<dbReference type="PANTHER" id="PTHR31672:SF13">
    <property type="entry name" value="F-BOX PROTEIN CPR30-LIKE"/>
    <property type="match status" value="1"/>
</dbReference>
<accession>A0A835IF98</accession>
<dbReference type="Proteomes" id="UP000631114">
    <property type="component" value="Unassembled WGS sequence"/>
</dbReference>
<proteinExistence type="predicted"/>
<dbReference type="InterPro" id="IPR017451">
    <property type="entry name" value="F-box-assoc_interact_dom"/>
</dbReference>
<protein>
    <recommendedName>
        <fullName evidence="2">F-box domain-containing protein</fullName>
    </recommendedName>
</protein>
<dbReference type="NCBIfam" id="TIGR01640">
    <property type="entry name" value="F_box_assoc_1"/>
    <property type="match status" value="1"/>
</dbReference>
<keyword evidence="4" id="KW-1185">Reference proteome</keyword>
<feature type="region of interest" description="Disordered" evidence="1">
    <location>
        <begin position="1"/>
        <end position="70"/>
    </location>
</feature>
<dbReference type="Pfam" id="PF00646">
    <property type="entry name" value="F-box"/>
    <property type="match status" value="1"/>
</dbReference>
<dbReference type="EMBL" id="JADFTS010000003">
    <property type="protein sequence ID" value="KAF9615327.1"/>
    <property type="molecule type" value="Genomic_DNA"/>
</dbReference>
<dbReference type="SMART" id="SM00256">
    <property type="entry name" value="FBOX"/>
    <property type="match status" value="1"/>
</dbReference>
<evidence type="ECO:0000313" key="4">
    <source>
        <dbReference type="Proteomes" id="UP000631114"/>
    </source>
</evidence>
<dbReference type="OrthoDB" id="1057022at2759"/>
<reference evidence="3 4" key="1">
    <citation type="submission" date="2020-10" db="EMBL/GenBank/DDBJ databases">
        <title>The Coptis chinensis genome and diversification of protoberbering-type alkaloids.</title>
        <authorList>
            <person name="Wang B."/>
            <person name="Shu S."/>
            <person name="Song C."/>
            <person name="Liu Y."/>
        </authorList>
    </citation>
    <scope>NUCLEOTIDE SEQUENCE [LARGE SCALE GENOMIC DNA]</scope>
    <source>
        <strain evidence="3">HL-2020</strain>
        <tissue evidence="3">Leaf</tissue>
    </source>
</reference>
<feature type="domain" description="F-box" evidence="2">
    <location>
        <begin position="105"/>
        <end position="150"/>
    </location>
</feature>
<dbReference type="Gene3D" id="1.20.1280.50">
    <property type="match status" value="1"/>
</dbReference>